<dbReference type="PATRIC" id="fig|632773.3.peg.1545"/>
<keyword evidence="4 11" id="KW-0548">Nucleotidyltransferase</keyword>
<dbReference type="Pfam" id="PF01743">
    <property type="entry name" value="PolyA_pol"/>
    <property type="match status" value="1"/>
</dbReference>
<dbReference type="KEGG" id="bbev:BBEV_1469"/>
<evidence type="ECO:0000313" key="12">
    <source>
        <dbReference type="Proteomes" id="UP000094463"/>
    </source>
</evidence>
<dbReference type="InterPro" id="IPR032810">
    <property type="entry name" value="CCA-adding_enz_C"/>
</dbReference>
<evidence type="ECO:0000259" key="9">
    <source>
        <dbReference type="Pfam" id="PF01743"/>
    </source>
</evidence>
<dbReference type="InterPro" id="IPR050264">
    <property type="entry name" value="Bact_CCA-adding_enz_type3_sf"/>
</dbReference>
<evidence type="ECO:0000256" key="4">
    <source>
        <dbReference type="ARBA" id="ARBA00022695"/>
    </source>
</evidence>
<dbReference type="AlphaFoldDB" id="A0A1D7QUZ2"/>
<keyword evidence="12" id="KW-1185">Reference proteome</keyword>
<evidence type="ECO:0000256" key="3">
    <source>
        <dbReference type="ARBA" id="ARBA00022694"/>
    </source>
</evidence>
<dbReference type="PANTHER" id="PTHR46173">
    <property type="entry name" value="CCA TRNA NUCLEOTIDYLTRANSFERASE 1, MITOCHONDRIAL"/>
    <property type="match status" value="1"/>
</dbReference>
<keyword evidence="7 8" id="KW-0694">RNA-binding</keyword>
<evidence type="ECO:0000259" key="10">
    <source>
        <dbReference type="Pfam" id="PF13735"/>
    </source>
</evidence>
<dbReference type="InterPro" id="IPR002646">
    <property type="entry name" value="PolA_pol_head_dom"/>
</dbReference>
<dbReference type="RefSeq" id="WP_069364872.1">
    <property type="nucleotide sequence ID" value="NZ_CP012502.1"/>
</dbReference>
<dbReference type="Pfam" id="PF13735">
    <property type="entry name" value="tRNA_NucTran2_2"/>
    <property type="match status" value="1"/>
</dbReference>
<dbReference type="InterPro" id="IPR043519">
    <property type="entry name" value="NT_sf"/>
</dbReference>
<dbReference type="Gene3D" id="1.20.58.560">
    <property type="match status" value="1"/>
</dbReference>
<keyword evidence="2 8" id="KW-0808">Transferase</keyword>
<evidence type="ECO:0000256" key="7">
    <source>
        <dbReference type="ARBA" id="ARBA00022884"/>
    </source>
</evidence>
<dbReference type="Gene3D" id="1.10.246.80">
    <property type="match status" value="1"/>
</dbReference>
<dbReference type="SUPFAM" id="SSF81891">
    <property type="entry name" value="Poly A polymerase C-terminal region-like"/>
    <property type="match status" value="1"/>
</dbReference>
<gene>
    <name evidence="11" type="primary">cca-2</name>
    <name evidence="11" type="ORF">BBEV_1469</name>
</gene>
<keyword evidence="6" id="KW-0460">Magnesium</keyword>
<dbReference type="Gene3D" id="1.10.3090.10">
    <property type="entry name" value="cca-adding enzyme, domain 2"/>
    <property type="match status" value="1"/>
</dbReference>
<feature type="domain" description="Poly A polymerase head" evidence="9">
    <location>
        <begin position="21"/>
        <end position="124"/>
    </location>
</feature>
<keyword evidence="3" id="KW-0819">tRNA processing</keyword>
<dbReference type="Gene3D" id="3.30.460.10">
    <property type="entry name" value="Beta Polymerase, domain 2"/>
    <property type="match status" value="1"/>
</dbReference>
<comment type="similarity">
    <text evidence="8">Belongs to the tRNA nucleotidyltransferase/poly(A) polymerase family.</text>
</comment>
<dbReference type="GO" id="GO:0046872">
    <property type="term" value="F:metal ion binding"/>
    <property type="evidence" value="ECO:0007669"/>
    <property type="project" value="UniProtKB-KW"/>
</dbReference>
<organism evidence="11 12">
    <name type="scientific">Salisediminibacterium beveridgei</name>
    <dbReference type="NCBI Taxonomy" id="632773"/>
    <lineage>
        <taxon>Bacteria</taxon>
        <taxon>Bacillati</taxon>
        <taxon>Bacillota</taxon>
        <taxon>Bacilli</taxon>
        <taxon>Bacillales</taxon>
        <taxon>Bacillaceae</taxon>
        <taxon>Salisediminibacterium</taxon>
    </lineage>
</organism>
<evidence type="ECO:0000256" key="2">
    <source>
        <dbReference type="ARBA" id="ARBA00022679"/>
    </source>
</evidence>
<dbReference type="CDD" id="cd05398">
    <property type="entry name" value="NT_ClassII-CCAase"/>
    <property type="match status" value="1"/>
</dbReference>
<evidence type="ECO:0000256" key="5">
    <source>
        <dbReference type="ARBA" id="ARBA00022723"/>
    </source>
</evidence>
<dbReference type="EMBL" id="CP012502">
    <property type="protein sequence ID" value="AOM82832.1"/>
    <property type="molecule type" value="Genomic_DNA"/>
</dbReference>
<dbReference type="GO" id="GO:0004810">
    <property type="term" value="F:CCA tRNA nucleotidyltransferase activity"/>
    <property type="evidence" value="ECO:0007669"/>
    <property type="project" value="UniProtKB-EC"/>
</dbReference>
<keyword evidence="5" id="KW-0479">Metal-binding</keyword>
<name>A0A1D7QUZ2_9BACI</name>
<comment type="cofactor">
    <cofactor evidence="1">
        <name>Mg(2+)</name>
        <dbReference type="ChEBI" id="CHEBI:18420"/>
    </cofactor>
</comment>
<dbReference type="STRING" id="632773.BBEV_1469"/>
<dbReference type="GO" id="GO:0008033">
    <property type="term" value="P:tRNA processing"/>
    <property type="evidence" value="ECO:0007669"/>
    <property type="project" value="UniProtKB-KW"/>
</dbReference>
<dbReference type="PANTHER" id="PTHR46173:SF1">
    <property type="entry name" value="CCA TRNA NUCLEOTIDYLTRANSFERASE 1, MITOCHONDRIAL"/>
    <property type="match status" value="1"/>
</dbReference>
<reference evidence="11 12" key="1">
    <citation type="submission" date="2015-08" db="EMBL/GenBank/DDBJ databases">
        <title>The complete genome sequence of Bacillus beveridgei MLTeJB.</title>
        <authorList>
            <person name="Hanson T.E."/>
            <person name="Mesa C."/>
            <person name="Basesman S.M."/>
            <person name="Oremland R.S."/>
        </authorList>
    </citation>
    <scope>NUCLEOTIDE SEQUENCE [LARGE SCALE GENOMIC DNA]</scope>
    <source>
        <strain evidence="11 12">MLTeJB</strain>
    </source>
</reference>
<sequence length="384" mass="44582">MNHWEIALSIQKTLIQHGYPTYITGGAVRDRFMDKDSADIDLATFAEAETIQQLFSRTEPVGAAFGTVLVIEQGVPFEVTSVRGDSIEDDLGSRDFSINAMALDADENLIDPFQGKRDIQQKMIETVKNPDITLRDDPLRMLRALRFSLQFSFEASERILSWTKMNHHLMKDVAIERIVKEWEKVAFIDWDRLKVNNLLLHPLTVHDAKLFPDRELKNALMMSGFPVASLTREQWWMFTLFDKDNLDQSIARLKTMKLPNAIADQVKKTWKLVISFFQSECLWTNRQLFNAGEQSIYDACLLIQVYRNDDSCFSFLSCYQRLPIHSRNDLQVNGDDLIQYFPTVPKRSYKQLFSKMIDAVLAGRIYNEREALLNWVKEYDDNEN</sequence>
<evidence type="ECO:0000256" key="1">
    <source>
        <dbReference type="ARBA" id="ARBA00001946"/>
    </source>
</evidence>
<dbReference type="SUPFAM" id="SSF81301">
    <property type="entry name" value="Nucleotidyltransferase"/>
    <property type="match status" value="1"/>
</dbReference>
<feature type="domain" description="CCA-adding enzyme C-terminal" evidence="10">
    <location>
        <begin position="231"/>
        <end position="376"/>
    </location>
</feature>
<dbReference type="Proteomes" id="UP000094463">
    <property type="component" value="Chromosome"/>
</dbReference>
<dbReference type="GO" id="GO:0000049">
    <property type="term" value="F:tRNA binding"/>
    <property type="evidence" value="ECO:0007669"/>
    <property type="project" value="TreeGrafter"/>
</dbReference>
<evidence type="ECO:0000313" key="11">
    <source>
        <dbReference type="EMBL" id="AOM82832.1"/>
    </source>
</evidence>
<proteinExistence type="inferred from homology"/>
<evidence type="ECO:0000256" key="6">
    <source>
        <dbReference type="ARBA" id="ARBA00022842"/>
    </source>
</evidence>
<dbReference type="EC" id="2.7.7.72" evidence="11"/>
<dbReference type="OrthoDB" id="9805698at2"/>
<accession>A0A1D7QUZ2</accession>
<evidence type="ECO:0000256" key="8">
    <source>
        <dbReference type="RuleBase" id="RU003953"/>
    </source>
</evidence>
<protein>
    <submittedName>
        <fullName evidence="11">tRNA nucleotidyltransferase</fullName>
        <ecNumber evidence="11">2.7.7.72</ecNumber>
    </submittedName>
</protein>